<reference evidence="1 2" key="1">
    <citation type="submission" date="2023-03" db="EMBL/GenBank/DDBJ databases">
        <title>Draft genome sequence of the bacteria which degrade cell wall of Tricholomamatutake.</title>
        <authorList>
            <person name="Konishi Y."/>
            <person name="Fukuta Y."/>
            <person name="Shirasaka N."/>
        </authorList>
    </citation>
    <scope>NUCLEOTIDE SEQUENCE [LARGE SCALE GENOMIC DNA]</scope>
    <source>
        <strain evidence="2">mu1</strain>
    </source>
</reference>
<dbReference type="Proteomes" id="UP001157114">
    <property type="component" value="Unassembled WGS sequence"/>
</dbReference>
<dbReference type="RefSeq" id="WP_284238403.1">
    <property type="nucleotide sequence ID" value="NZ_BSSQ01000008.1"/>
</dbReference>
<organism evidence="1 2">
    <name type="scientific">Paenibacillus glycanilyticus</name>
    <dbReference type="NCBI Taxonomy" id="126569"/>
    <lineage>
        <taxon>Bacteria</taxon>
        <taxon>Bacillati</taxon>
        <taxon>Bacillota</taxon>
        <taxon>Bacilli</taxon>
        <taxon>Bacillales</taxon>
        <taxon>Paenibacillaceae</taxon>
        <taxon>Paenibacillus</taxon>
    </lineage>
</organism>
<keyword evidence="2" id="KW-1185">Reference proteome</keyword>
<comment type="caution">
    <text evidence="1">The sequence shown here is derived from an EMBL/GenBank/DDBJ whole genome shotgun (WGS) entry which is preliminary data.</text>
</comment>
<evidence type="ECO:0000313" key="1">
    <source>
        <dbReference type="EMBL" id="GLX67649.1"/>
    </source>
</evidence>
<accession>A0ABQ6G9N3</accession>
<evidence type="ECO:0000313" key="2">
    <source>
        <dbReference type="Proteomes" id="UP001157114"/>
    </source>
</evidence>
<dbReference type="EMBL" id="BSSQ01000008">
    <property type="protein sequence ID" value="GLX67649.1"/>
    <property type="molecule type" value="Genomic_DNA"/>
</dbReference>
<name>A0ABQ6G9N3_9BACL</name>
<gene>
    <name evidence="1" type="ORF">MU1_19940</name>
</gene>
<proteinExistence type="predicted"/>
<sequence>MYDITIDLHRNWIDTVKEVFRGSGQPLPEDLSDAEVAVIYYKQTAESEGEAVTQQKLNEDRLHGMQQTILDNFESVILPDIRKRTRYEGNRFCFQWVYNNGEHITEEYSSYRIPV</sequence>
<protein>
    <submittedName>
        <fullName evidence="1">Uncharacterized protein</fullName>
    </submittedName>
</protein>